<name>A0A060QH77_9PROT</name>
<evidence type="ECO:0000259" key="9">
    <source>
        <dbReference type="Pfam" id="PF01743"/>
    </source>
</evidence>
<keyword evidence="8" id="KW-0694">RNA-binding</keyword>
<evidence type="ECO:0000256" key="3">
    <source>
        <dbReference type="ARBA" id="ARBA00022694"/>
    </source>
</evidence>
<dbReference type="EC" id="2.7.7.72" evidence="11"/>
<dbReference type="Proteomes" id="UP000027583">
    <property type="component" value="Unassembled WGS sequence"/>
</dbReference>
<dbReference type="eggNOG" id="COG0617">
    <property type="taxonomic scope" value="Bacteria"/>
</dbReference>
<keyword evidence="4 11" id="KW-0548">Nucleotidyltransferase</keyword>
<reference evidence="11 12" key="2">
    <citation type="journal article" date="2014" name="PLoS ONE">
        <title>Evolution of mitochondria reconstructed from the energy metabolism of living bacteria.</title>
        <authorList>
            <person name="Degli Esposti M."/>
            <person name="Chouaia B."/>
            <person name="Comandatore F."/>
            <person name="Crotti E."/>
            <person name="Sassera D."/>
            <person name="Lievens P.M."/>
            <person name="Daffonchio D."/>
            <person name="Bandi C."/>
        </authorList>
    </citation>
    <scope>NUCLEOTIDE SEQUENCE [LARGE SCALE GENOMIC DNA]</scope>
    <source>
        <strain evidence="11 12">SF2.1</strain>
    </source>
</reference>
<keyword evidence="7" id="KW-0460">Magnesium</keyword>
<dbReference type="InterPro" id="IPR032828">
    <property type="entry name" value="PolyA_RNA-bd"/>
</dbReference>
<dbReference type="Gene3D" id="3.30.460.10">
    <property type="entry name" value="Beta Polymerase, domain 2"/>
    <property type="match status" value="1"/>
</dbReference>
<dbReference type="AlphaFoldDB" id="A0A060QH77"/>
<sequence length="423" mass="46605">MSHLSLLDKLPDRSGLDRLWHILPQARLVGGSVRDLLIGRDAVHDLDLATPEPPETVQALFEAAGIKTIPTGLAHGTVTALIDHVPYEITTLRRDVQTNGRHAEVAWTTDWQEDAARRDFTINALFCDRHGDIHDYFGGLEDLAARHVRFVGDAARRIEEDALRILRFFRFQARFGGTGPQDRPDAEAIRAITSHAALIDGLSAERVASEILRILTGPNLMRSLHLMADTGILPRLLPSADLPRLARALDADVPPDDILRLGLLADTPDLAERLRLSGKQAQRLARMSPSTLLHGFDVQGYETQNPLILAPSLGDHALRMLLSCHDRQTLIDRSWFAQAERIADVSSKSWNTLRNRIAQLERPVFPLAGRDVMAAGVRPGPAIGETLAHLAAWWRSQGCLPDRMACLAELKTRLPLSSQGAGG</sequence>
<dbReference type="PANTHER" id="PTHR46173:SF1">
    <property type="entry name" value="CCA TRNA NUCLEOTIDYLTRANSFERASE 1, MITOCHONDRIAL"/>
    <property type="match status" value="1"/>
</dbReference>
<evidence type="ECO:0000256" key="2">
    <source>
        <dbReference type="ARBA" id="ARBA00022679"/>
    </source>
</evidence>
<evidence type="ECO:0000256" key="7">
    <source>
        <dbReference type="ARBA" id="ARBA00022842"/>
    </source>
</evidence>
<keyword evidence="3" id="KW-0819">tRNA processing</keyword>
<keyword evidence="5" id="KW-0479">Metal-binding</keyword>
<reference evidence="11 12" key="1">
    <citation type="journal article" date="2014" name="Genome Biol. Evol.">
        <title>Acetic acid bacteria genomes reveal functional traits for adaptation to life in insect guts.</title>
        <authorList>
            <person name="Chouaia B."/>
            <person name="Gaiarsa S."/>
            <person name="Crotti E."/>
            <person name="Comandatore F."/>
            <person name="Degli Esposti M."/>
            <person name="Ricci I."/>
            <person name="Alma A."/>
            <person name="Favia G."/>
            <person name="Bandi C."/>
            <person name="Daffonchio D."/>
        </authorList>
    </citation>
    <scope>NUCLEOTIDE SEQUENCE [LARGE SCALE GENOMIC DNA]</scope>
    <source>
        <strain evidence="11 12">SF2.1</strain>
    </source>
</reference>
<dbReference type="Gene3D" id="1.10.3090.10">
    <property type="entry name" value="cca-adding enzyme, domain 2"/>
    <property type="match status" value="1"/>
</dbReference>
<evidence type="ECO:0000256" key="8">
    <source>
        <dbReference type="RuleBase" id="RU003953"/>
    </source>
</evidence>
<keyword evidence="2 8" id="KW-0808">Transferase</keyword>
<comment type="cofactor">
    <cofactor evidence="1">
        <name>Mg(2+)</name>
        <dbReference type="ChEBI" id="CHEBI:18420"/>
    </cofactor>
</comment>
<protein>
    <submittedName>
        <fullName evidence="11">tRNA nucleotidyltransferase</fullName>
        <ecNumber evidence="11">2.7.7.72</ecNumber>
    </submittedName>
</protein>
<evidence type="ECO:0000313" key="12">
    <source>
        <dbReference type="Proteomes" id="UP000027583"/>
    </source>
</evidence>
<dbReference type="SUPFAM" id="SSF81301">
    <property type="entry name" value="Nucleotidyltransferase"/>
    <property type="match status" value="1"/>
</dbReference>
<evidence type="ECO:0000256" key="5">
    <source>
        <dbReference type="ARBA" id="ARBA00022723"/>
    </source>
</evidence>
<evidence type="ECO:0000256" key="4">
    <source>
        <dbReference type="ARBA" id="ARBA00022695"/>
    </source>
</evidence>
<dbReference type="PANTHER" id="PTHR46173">
    <property type="entry name" value="CCA TRNA NUCLEOTIDYLTRANSFERASE 1, MITOCHONDRIAL"/>
    <property type="match status" value="1"/>
</dbReference>
<dbReference type="GO" id="GO:0008033">
    <property type="term" value="P:tRNA processing"/>
    <property type="evidence" value="ECO:0007669"/>
    <property type="project" value="UniProtKB-KW"/>
</dbReference>
<proteinExistence type="inferred from homology"/>
<accession>A0A060QH77</accession>
<comment type="caution">
    <text evidence="11">The sequence shown here is derived from an EMBL/GenBank/DDBJ whole genome shotgun (WGS) entry which is preliminary data.</text>
</comment>
<evidence type="ECO:0000313" key="11">
    <source>
        <dbReference type="EMBL" id="CDG40053.1"/>
    </source>
</evidence>
<dbReference type="GO" id="GO:0046872">
    <property type="term" value="F:metal ion binding"/>
    <property type="evidence" value="ECO:0007669"/>
    <property type="project" value="UniProtKB-KW"/>
</dbReference>
<evidence type="ECO:0000256" key="1">
    <source>
        <dbReference type="ARBA" id="ARBA00001946"/>
    </source>
</evidence>
<keyword evidence="6" id="KW-0547">Nucleotide-binding</keyword>
<dbReference type="Pfam" id="PF12627">
    <property type="entry name" value="PolyA_pol_RNAbd"/>
    <property type="match status" value="1"/>
</dbReference>
<dbReference type="SUPFAM" id="SSF81891">
    <property type="entry name" value="Poly A polymerase C-terminal region-like"/>
    <property type="match status" value="1"/>
</dbReference>
<dbReference type="InterPro" id="IPR002646">
    <property type="entry name" value="PolA_pol_head_dom"/>
</dbReference>
<dbReference type="InterPro" id="IPR043519">
    <property type="entry name" value="NT_sf"/>
</dbReference>
<comment type="similarity">
    <text evidence="8">Belongs to the tRNA nucleotidyltransferase/poly(A) polymerase family.</text>
</comment>
<dbReference type="InterPro" id="IPR050264">
    <property type="entry name" value="Bact_CCA-adding_enz_type3_sf"/>
</dbReference>
<dbReference type="GO" id="GO:0004810">
    <property type="term" value="F:CCA tRNA nucleotidyltransferase activity"/>
    <property type="evidence" value="ECO:0007669"/>
    <property type="project" value="UniProtKB-EC"/>
</dbReference>
<feature type="domain" description="tRNA nucleotidyltransferase/poly(A) polymerase RNA and SrmB- binding" evidence="10">
    <location>
        <begin position="186"/>
        <end position="240"/>
    </location>
</feature>
<dbReference type="GO" id="GO:0000049">
    <property type="term" value="F:tRNA binding"/>
    <property type="evidence" value="ECO:0007669"/>
    <property type="project" value="TreeGrafter"/>
</dbReference>
<dbReference type="CDD" id="cd05398">
    <property type="entry name" value="NT_ClassII-CCAase"/>
    <property type="match status" value="1"/>
</dbReference>
<dbReference type="Pfam" id="PF01743">
    <property type="entry name" value="PolyA_pol"/>
    <property type="match status" value="1"/>
</dbReference>
<organism evidence="11 12">
    <name type="scientific">Asaia bogorensis</name>
    <dbReference type="NCBI Taxonomy" id="91915"/>
    <lineage>
        <taxon>Bacteria</taxon>
        <taxon>Pseudomonadati</taxon>
        <taxon>Pseudomonadota</taxon>
        <taxon>Alphaproteobacteria</taxon>
        <taxon>Acetobacterales</taxon>
        <taxon>Acetobacteraceae</taxon>
        <taxon>Asaia</taxon>
    </lineage>
</organism>
<dbReference type="EMBL" id="CBLX010000013">
    <property type="protein sequence ID" value="CDG40053.1"/>
    <property type="molecule type" value="Genomic_DNA"/>
</dbReference>
<evidence type="ECO:0000256" key="6">
    <source>
        <dbReference type="ARBA" id="ARBA00022741"/>
    </source>
</evidence>
<gene>
    <name evidence="11" type="ORF">ASAP_2008</name>
</gene>
<dbReference type="GO" id="GO:0000166">
    <property type="term" value="F:nucleotide binding"/>
    <property type="evidence" value="ECO:0007669"/>
    <property type="project" value="UniProtKB-KW"/>
</dbReference>
<evidence type="ECO:0000259" key="10">
    <source>
        <dbReference type="Pfam" id="PF12627"/>
    </source>
</evidence>
<feature type="domain" description="Poly A polymerase head" evidence="9">
    <location>
        <begin position="26"/>
        <end position="149"/>
    </location>
</feature>
<dbReference type="RefSeq" id="WP_023978961.1">
    <property type="nucleotide sequence ID" value="NZ_CBLX010000013.1"/>
</dbReference>